<gene>
    <name evidence="1" type="ORF">THRCLA_20009</name>
</gene>
<keyword evidence="2" id="KW-1185">Reference proteome</keyword>
<dbReference type="AlphaFoldDB" id="A0A1W0ADA1"/>
<name>A0A1W0ADA1_9STRA</name>
<dbReference type="EMBL" id="JNBS01000011">
    <property type="protein sequence ID" value="OQS08000.1"/>
    <property type="molecule type" value="Genomic_DNA"/>
</dbReference>
<protein>
    <submittedName>
        <fullName evidence="1">Uncharacterized protein</fullName>
    </submittedName>
</protein>
<dbReference type="Proteomes" id="UP000243217">
    <property type="component" value="Unassembled WGS sequence"/>
</dbReference>
<organism evidence="1 2">
    <name type="scientific">Thraustotheca clavata</name>
    <dbReference type="NCBI Taxonomy" id="74557"/>
    <lineage>
        <taxon>Eukaryota</taxon>
        <taxon>Sar</taxon>
        <taxon>Stramenopiles</taxon>
        <taxon>Oomycota</taxon>
        <taxon>Saprolegniomycetes</taxon>
        <taxon>Saprolegniales</taxon>
        <taxon>Achlyaceae</taxon>
        <taxon>Thraustotheca</taxon>
    </lineage>
</organism>
<evidence type="ECO:0000313" key="2">
    <source>
        <dbReference type="Proteomes" id="UP000243217"/>
    </source>
</evidence>
<dbReference type="InterPro" id="IPR027417">
    <property type="entry name" value="P-loop_NTPase"/>
</dbReference>
<proteinExistence type="predicted"/>
<dbReference type="OrthoDB" id="1305878at2759"/>
<dbReference type="STRING" id="74557.A0A1W0ADA1"/>
<dbReference type="SUPFAM" id="SSF52540">
    <property type="entry name" value="P-loop containing nucleoside triphosphate hydrolases"/>
    <property type="match status" value="1"/>
</dbReference>
<accession>A0A1W0ADA1</accession>
<sequence length="383" mass="42516">MEFATRATVQELCNDGCRMMHFVCHVTATELILEDGAGGATKLSPNEMTSILSHSTVELAQVTSYAKNSNGHLFFLQCGIPHVIALSPSSKTNFDTTMAFTKLLHVALVSGRSIQDAFDMAQNCISFLGHAIQFILYPEDADHNVVLFPRTNSPSTSAITAIESPPQILGGVSKYFEGRIEEAQIVCKTLMNRRRPRWFSVLGPARCGKSQFTSAVAQYISQRKVFDGGIIHINVPLELKYRPEADVRSSILEAFTTLDHEMGKWQHVLVICDGYERLKLKSSLVKKLEVLLAKHQNISFLATGITIMDVPQMPHKTDQIILSPLNLQESDRGIEHDTEVEATLSVHRVDYNNMIPPTFWDGTARIPTPRTSTLTSKPSCALM</sequence>
<reference evidence="1 2" key="1">
    <citation type="journal article" date="2014" name="Genome Biol. Evol.">
        <title>The secreted proteins of Achlya hypogyna and Thraustotheca clavata identify the ancestral oomycete secretome and reveal gene acquisitions by horizontal gene transfer.</title>
        <authorList>
            <person name="Misner I."/>
            <person name="Blouin N."/>
            <person name="Leonard G."/>
            <person name="Richards T.A."/>
            <person name="Lane C.E."/>
        </authorList>
    </citation>
    <scope>NUCLEOTIDE SEQUENCE [LARGE SCALE GENOMIC DNA]</scope>
    <source>
        <strain evidence="1 2">ATCC 34112</strain>
    </source>
</reference>
<comment type="caution">
    <text evidence="1">The sequence shown here is derived from an EMBL/GenBank/DDBJ whole genome shotgun (WGS) entry which is preliminary data.</text>
</comment>
<evidence type="ECO:0000313" key="1">
    <source>
        <dbReference type="EMBL" id="OQS08000.1"/>
    </source>
</evidence>